<evidence type="ECO:0000313" key="4">
    <source>
        <dbReference type="Proteomes" id="UP000824540"/>
    </source>
</evidence>
<reference evidence="3" key="1">
    <citation type="thesis" date="2021" institute="BYU ScholarsArchive" country="Provo, UT, USA">
        <title>Applications of and Algorithms for Genome Assembly and Genomic Analyses with an Emphasis on Marine Teleosts.</title>
        <authorList>
            <person name="Pickett B.D."/>
        </authorList>
    </citation>
    <scope>NUCLEOTIDE SEQUENCE</scope>
    <source>
        <strain evidence="3">HI-2016</strain>
    </source>
</reference>
<evidence type="ECO:0000256" key="2">
    <source>
        <dbReference type="SAM" id="SignalP"/>
    </source>
</evidence>
<keyword evidence="2" id="KW-0732">Signal</keyword>
<feature type="chain" id="PRO_5035911422" evidence="2">
    <location>
        <begin position="20"/>
        <end position="76"/>
    </location>
</feature>
<organism evidence="3 4">
    <name type="scientific">Albula glossodonta</name>
    <name type="common">roundjaw bonefish</name>
    <dbReference type="NCBI Taxonomy" id="121402"/>
    <lineage>
        <taxon>Eukaryota</taxon>
        <taxon>Metazoa</taxon>
        <taxon>Chordata</taxon>
        <taxon>Craniata</taxon>
        <taxon>Vertebrata</taxon>
        <taxon>Euteleostomi</taxon>
        <taxon>Actinopterygii</taxon>
        <taxon>Neopterygii</taxon>
        <taxon>Teleostei</taxon>
        <taxon>Albuliformes</taxon>
        <taxon>Albulidae</taxon>
        <taxon>Albula</taxon>
    </lineage>
</organism>
<accession>A0A8T2PIP2</accession>
<feature type="signal peptide" evidence="2">
    <location>
        <begin position="1"/>
        <end position="19"/>
    </location>
</feature>
<keyword evidence="4" id="KW-1185">Reference proteome</keyword>
<evidence type="ECO:0000313" key="3">
    <source>
        <dbReference type="EMBL" id="KAG9351021.1"/>
    </source>
</evidence>
<evidence type="ECO:0000256" key="1">
    <source>
        <dbReference type="SAM" id="MobiDB-lite"/>
    </source>
</evidence>
<gene>
    <name evidence="3" type="ORF">JZ751_024910</name>
</gene>
<name>A0A8T2PIP2_9TELE</name>
<protein>
    <submittedName>
        <fullName evidence="3">Uncharacterized protein</fullName>
    </submittedName>
</protein>
<dbReference type="AlphaFoldDB" id="A0A8T2PIP2"/>
<proteinExistence type="predicted"/>
<sequence length="76" mass="8167">MSCCPLGSVLFVSCVSVDTVLVEQRQLGLMDVTHIEGGGVAQSSPEGLWYGERKPYMAPSGLSPPPPTPPHRRFRG</sequence>
<comment type="caution">
    <text evidence="3">The sequence shown here is derived from an EMBL/GenBank/DDBJ whole genome shotgun (WGS) entry which is preliminary data.</text>
</comment>
<feature type="region of interest" description="Disordered" evidence="1">
    <location>
        <begin position="54"/>
        <end position="76"/>
    </location>
</feature>
<dbReference type="EMBL" id="JAFBMS010000007">
    <property type="protein sequence ID" value="KAG9351021.1"/>
    <property type="molecule type" value="Genomic_DNA"/>
</dbReference>
<dbReference type="Proteomes" id="UP000824540">
    <property type="component" value="Unassembled WGS sequence"/>
</dbReference>